<keyword evidence="1" id="KW-0472">Membrane</keyword>
<dbReference type="GO" id="GO:0016791">
    <property type="term" value="F:phosphatase activity"/>
    <property type="evidence" value="ECO:0007669"/>
    <property type="project" value="TreeGrafter"/>
</dbReference>
<dbReference type="InterPro" id="IPR013078">
    <property type="entry name" value="His_Pase_superF_clade-1"/>
</dbReference>
<proteinExistence type="predicted"/>
<gene>
    <name evidence="2" type="ORF">FVE85_2451</name>
</gene>
<dbReference type="SUPFAM" id="SSF53254">
    <property type="entry name" value="Phosphoglycerate mutase-like"/>
    <property type="match status" value="1"/>
</dbReference>
<dbReference type="EMBL" id="VRMN01000013">
    <property type="protein sequence ID" value="KAA8491436.1"/>
    <property type="molecule type" value="Genomic_DNA"/>
</dbReference>
<dbReference type="InterPro" id="IPR029033">
    <property type="entry name" value="His_PPase_superfam"/>
</dbReference>
<keyword evidence="3" id="KW-1185">Reference proteome</keyword>
<dbReference type="PANTHER" id="PTHR48100">
    <property type="entry name" value="BROAD-SPECIFICITY PHOSPHATASE YOR283W-RELATED"/>
    <property type="match status" value="1"/>
</dbReference>
<organism evidence="2 3">
    <name type="scientific">Porphyridium purpureum</name>
    <name type="common">Red alga</name>
    <name type="synonym">Porphyridium cruentum</name>
    <dbReference type="NCBI Taxonomy" id="35688"/>
    <lineage>
        <taxon>Eukaryota</taxon>
        <taxon>Rhodophyta</taxon>
        <taxon>Bangiophyceae</taxon>
        <taxon>Porphyridiales</taxon>
        <taxon>Porphyridiaceae</taxon>
        <taxon>Porphyridium</taxon>
    </lineage>
</organism>
<dbReference type="PANTHER" id="PTHR48100:SF33">
    <property type="entry name" value="PEPTIDASE S54 RHOMBOID DOMAIN-CONTAINING PROTEIN"/>
    <property type="match status" value="1"/>
</dbReference>
<sequence length="387" mass="41806">MSGRFGLRRDAAAPAGSGAMGWLWEADFFVKNMLQQEGWHAPVFALVAGCALLTAVGASLALLVAARSVPEAACVVRKLVMIKDGALQMMLSKDKKWAKLPDAADARIPPGARCKTIIYIRHGESDWNEVFNRGFGADFPGRLFAALVRELRLLVTGDSVFFDSSLSDTGIAQSLELADALRDDASTGTSDTLKILAGKGSLPSVVTCSNLRRSMETALIGLTKRFELTEEPLHVLTALQEVTVNVDGIPLAEKHAVPEFGANVAQYFPKSFKSSNPSGSFDVSMNTGNKPVDSNGLKRMMSFLAWAFERPEACIVVAGGHSLYFRFLMRTFLPGSSTFQGKSRKLSNAGVVRFDMYEGELGAGSSPAQRMYVIDEQSLQVAFGGFQ</sequence>
<protein>
    <submittedName>
        <fullName evidence="2">Uncharacterized protein</fullName>
    </submittedName>
</protein>
<accession>A0A5J4YJ50</accession>
<feature type="transmembrane region" description="Helical" evidence="1">
    <location>
        <begin position="43"/>
        <end position="66"/>
    </location>
</feature>
<dbReference type="OrthoDB" id="496981at2759"/>
<dbReference type="OMA" id="LWFRAFF"/>
<evidence type="ECO:0000313" key="2">
    <source>
        <dbReference type="EMBL" id="KAA8491436.1"/>
    </source>
</evidence>
<keyword evidence="1" id="KW-0812">Transmembrane</keyword>
<evidence type="ECO:0000256" key="1">
    <source>
        <dbReference type="SAM" id="Phobius"/>
    </source>
</evidence>
<comment type="caution">
    <text evidence="2">The sequence shown here is derived from an EMBL/GenBank/DDBJ whole genome shotgun (WGS) entry which is preliminary data.</text>
</comment>
<dbReference type="AlphaFoldDB" id="A0A5J4YJ50"/>
<keyword evidence="1" id="KW-1133">Transmembrane helix</keyword>
<evidence type="ECO:0000313" key="3">
    <source>
        <dbReference type="Proteomes" id="UP000324585"/>
    </source>
</evidence>
<dbReference type="CDD" id="cd07067">
    <property type="entry name" value="HP_PGM_like"/>
    <property type="match status" value="1"/>
</dbReference>
<dbReference type="Gene3D" id="3.40.50.1240">
    <property type="entry name" value="Phosphoglycerate mutase-like"/>
    <property type="match status" value="1"/>
</dbReference>
<dbReference type="GO" id="GO:0005829">
    <property type="term" value="C:cytosol"/>
    <property type="evidence" value="ECO:0007669"/>
    <property type="project" value="TreeGrafter"/>
</dbReference>
<dbReference type="InterPro" id="IPR050275">
    <property type="entry name" value="PGM_Phosphatase"/>
</dbReference>
<reference evidence="3" key="1">
    <citation type="journal article" date="2019" name="Nat. Commun.">
        <title>Expansion of phycobilisome linker gene families in mesophilic red algae.</title>
        <authorList>
            <person name="Lee J."/>
            <person name="Kim D."/>
            <person name="Bhattacharya D."/>
            <person name="Yoon H.S."/>
        </authorList>
    </citation>
    <scope>NUCLEOTIDE SEQUENCE [LARGE SCALE GENOMIC DNA]</scope>
    <source>
        <strain evidence="3">CCMP 1328</strain>
    </source>
</reference>
<name>A0A5J4YJ50_PORPP</name>
<dbReference type="Proteomes" id="UP000324585">
    <property type="component" value="Unassembled WGS sequence"/>
</dbReference>